<feature type="transmembrane region" description="Helical" evidence="5">
    <location>
        <begin position="70"/>
        <end position="90"/>
    </location>
</feature>
<name>A0A395VRR8_BACOV</name>
<dbReference type="GO" id="GO:0016874">
    <property type="term" value="F:ligase activity"/>
    <property type="evidence" value="ECO:0007669"/>
    <property type="project" value="UniProtKB-KW"/>
</dbReference>
<keyword evidence="2 5" id="KW-0812">Transmembrane</keyword>
<feature type="transmembrane region" description="Helical" evidence="5">
    <location>
        <begin position="165"/>
        <end position="184"/>
    </location>
</feature>
<evidence type="ECO:0000256" key="3">
    <source>
        <dbReference type="ARBA" id="ARBA00022989"/>
    </source>
</evidence>
<dbReference type="PANTHER" id="PTHR37422:SF13">
    <property type="entry name" value="LIPOPOLYSACCHARIDE BIOSYNTHESIS PROTEIN PA4999-RELATED"/>
    <property type="match status" value="1"/>
</dbReference>
<dbReference type="AlphaFoldDB" id="A0A395VRR8"/>
<feature type="transmembrane region" description="Helical" evidence="5">
    <location>
        <begin position="196"/>
        <end position="226"/>
    </location>
</feature>
<evidence type="ECO:0000313" key="8">
    <source>
        <dbReference type="Proteomes" id="UP000266492"/>
    </source>
</evidence>
<feature type="transmembrane region" description="Helical" evidence="5">
    <location>
        <begin position="47"/>
        <end position="64"/>
    </location>
</feature>
<organism evidence="7 8">
    <name type="scientific">Bacteroides ovatus</name>
    <dbReference type="NCBI Taxonomy" id="28116"/>
    <lineage>
        <taxon>Bacteria</taxon>
        <taxon>Pseudomonadati</taxon>
        <taxon>Bacteroidota</taxon>
        <taxon>Bacteroidia</taxon>
        <taxon>Bacteroidales</taxon>
        <taxon>Bacteroidaceae</taxon>
        <taxon>Bacteroides</taxon>
    </lineage>
</organism>
<sequence length="589" mass="69811">MKSSVTISSMWSMLQKHSVLIIMLIVMFGTTFCNFSEFIDYELKSKWYCLYLMISIFIPLFLLASYKNKMAQQICVSKSLLTLLLLYFFIRIVFGQLSLSNVAFCLLFILLYYLLASIQVGWSFVYISSSVIVVSLFMSLYGIAQYIGLISSRHLFMVVGSFDNPAGYASMLSMSIPFVCYYIYSDKCNKKTPLWFIYFVIVLAITLSASRTGILISIIISVTYIIKRYKINFSNVTLWLKFIMMLLVIAIILGFYIFKKDSTKGRVIIWRCTWEMIKEKPWFGHGYKSFEAKYMLYQADYFEQNKKSDYILLSDNVKHPFNEFILLIVEFGFFAFFLFLLFVIQLILLYRKRQTDESFSLMLSLLAIAIFSFFSYPFQYPHTWLIFFMCVQLILFDNREKQCKIYWPSKFIVVFSSILLFSITVKEMYFENKWYLIEHKRKFGNIQEVIATYETLYPHLKKNAYFLYNYAAKLNYFGYYERSCFLVDKCRNYFNDYDVQMLIADNLFHLEEWNKAKNHYSKAFYMCPNRFVPLNQLHKIAILENDSNMARKIACLIIDKPTKVPSATVYKIKQKMQQYLETDINCIVK</sequence>
<reference evidence="7 8" key="1">
    <citation type="submission" date="2018-08" db="EMBL/GenBank/DDBJ databases">
        <title>A genome reference for cultivated species of the human gut microbiota.</title>
        <authorList>
            <person name="Zou Y."/>
            <person name="Xue W."/>
            <person name="Luo G."/>
        </authorList>
    </citation>
    <scope>NUCLEOTIDE SEQUENCE [LARGE SCALE GENOMIC DNA]</scope>
    <source>
        <strain evidence="7 8">AF20-9LB</strain>
    </source>
</reference>
<evidence type="ECO:0000256" key="4">
    <source>
        <dbReference type="ARBA" id="ARBA00023136"/>
    </source>
</evidence>
<evidence type="ECO:0000259" key="6">
    <source>
        <dbReference type="Pfam" id="PF04932"/>
    </source>
</evidence>
<feature type="transmembrane region" description="Helical" evidence="5">
    <location>
        <begin position="121"/>
        <end position="144"/>
    </location>
</feature>
<dbReference type="Proteomes" id="UP000266492">
    <property type="component" value="Unassembled WGS sequence"/>
</dbReference>
<keyword evidence="7" id="KW-0436">Ligase</keyword>
<keyword evidence="4 5" id="KW-0472">Membrane</keyword>
<comment type="subcellular location">
    <subcellularLocation>
        <location evidence="1">Membrane</location>
        <topology evidence="1">Multi-pass membrane protein</topology>
    </subcellularLocation>
</comment>
<accession>A0A395VRR8</accession>
<protein>
    <submittedName>
        <fullName evidence="7">O-antigen ligase domain-containing protein</fullName>
    </submittedName>
</protein>
<dbReference type="InterPro" id="IPR007016">
    <property type="entry name" value="O-antigen_ligase-rel_domated"/>
</dbReference>
<keyword evidence="3 5" id="KW-1133">Transmembrane helix</keyword>
<proteinExistence type="predicted"/>
<dbReference type="PANTHER" id="PTHR37422">
    <property type="entry name" value="TEICHURONIC ACID BIOSYNTHESIS PROTEIN TUAE"/>
    <property type="match status" value="1"/>
</dbReference>
<feature type="transmembrane region" description="Helical" evidence="5">
    <location>
        <begin position="411"/>
        <end position="430"/>
    </location>
</feature>
<gene>
    <name evidence="7" type="ORF">DWX70_20590</name>
</gene>
<feature type="transmembrane region" description="Helical" evidence="5">
    <location>
        <begin position="324"/>
        <end position="347"/>
    </location>
</feature>
<evidence type="ECO:0000256" key="5">
    <source>
        <dbReference type="SAM" id="Phobius"/>
    </source>
</evidence>
<dbReference type="InterPro" id="IPR011990">
    <property type="entry name" value="TPR-like_helical_dom_sf"/>
</dbReference>
<dbReference type="SUPFAM" id="SSF48452">
    <property type="entry name" value="TPR-like"/>
    <property type="match status" value="1"/>
</dbReference>
<feature type="transmembrane region" description="Helical" evidence="5">
    <location>
        <begin position="18"/>
        <end position="35"/>
    </location>
</feature>
<dbReference type="EMBL" id="QRVZ01000021">
    <property type="protein sequence ID" value="RGS80761.1"/>
    <property type="molecule type" value="Genomic_DNA"/>
</dbReference>
<feature type="transmembrane region" description="Helical" evidence="5">
    <location>
        <begin position="238"/>
        <end position="258"/>
    </location>
</feature>
<feature type="domain" description="O-antigen ligase-related" evidence="6">
    <location>
        <begin position="198"/>
        <end position="340"/>
    </location>
</feature>
<comment type="caution">
    <text evidence="7">The sequence shown here is derived from an EMBL/GenBank/DDBJ whole genome shotgun (WGS) entry which is preliminary data.</text>
</comment>
<feature type="transmembrane region" description="Helical" evidence="5">
    <location>
        <begin position="97"/>
        <end position="115"/>
    </location>
</feature>
<dbReference type="Pfam" id="PF04932">
    <property type="entry name" value="Wzy_C"/>
    <property type="match status" value="1"/>
</dbReference>
<evidence type="ECO:0000256" key="2">
    <source>
        <dbReference type="ARBA" id="ARBA00022692"/>
    </source>
</evidence>
<evidence type="ECO:0000256" key="1">
    <source>
        <dbReference type="ARBA" id="ARBA00004141"/>
    </source>
</evidence>
<dbReference type="GO" id="GO:0016020">
    <property type="term" value="C:membrane"/>
    <property type="evidence" value="ECO:0007669"/>
    <property type="project" value="UniProtKB-SubCell"/>
</dbReference>
<dbReference type="InterPro" id="IPR051533">
    <property type="entry name" value="WaaL-like"/>
</dbReference>
<evidence type="ECO:0000313" key="7">
    <source>
        <dbReference type="EMBL" id="RGS80761.1"/>
    </source>
</evidence>
<feature type="transmembrane region" description="Helical" evidence="5">
    <location>
        <begin position="359"/>
        <end position="376"/>
    </location>
</feature>